<dbReference type="Proteomes" id="UP000294933">
    <property type="component" value="Unassembled WGS sequence"/>
</dbReference>
<dbReference type="STRING" id="50990.A0A4Y7PKF4"/>
<name>A0A4Y7PKF4_9AGAM</name>
<dbReference type="VEuPathDB" id="FungiDB:BD410DRAFT_103937"/>
<gene>
    <name evidence="1" type="ORF">BD410DRAFT_103937</name>
</gene>
<organism evidence="1 2">
    <name type="scientific">Rickenella mellea</name>
    <dbReference type="NCBI Taxonomy" id="50990"/>
    <lineage>
        <taxon>Eukaryota</taxon>
        <taxon>Fungi</taxon>
        <taxon>Dikarya</taxon>
        <taxon>Basidiomycota</taxon>
        <taxon>Agaricomycotina</taxon>
        <taxon>Agaricomycetes</taxon>
        <taxon>Hymenochaetales</taxon>
        <taxon>Rickenellaceae</taxon>
        <taxon>Rickenella</taxon>
    </lineage>
</organism>
<sequence>MPDITIINETPNNLNVAFRFVAPANWTNTLEPGNSWTAPLSTMHYTFEVRIDVTDNRFSPEASWATAGDIVGGWFAGAASVVTGTLSATRVIPPAVGLAGAGFLMNHALEAGARFAQNPAGMVISVGVWIPFHNKTFAVRFQEDSGFALWDVDEGSRVS</sequence>
<evidence type="ECO:0000313" key="2">
    <source>
        <dbReference type="Proteomes" id="UP000294933"/>
    </source>
</evidence>
<dbReference type="OrthoDB" id="3032100at2759"/>
<proteinExistence type="predicted"/>
<accession>A0A4Y7PKF4</accession>
<reference evidence="1 2" key="1">
    <citation type="submission" date="2018-06" db="EMBL/GenBank/DDBJ databases">
        <title>A transcriptomic atlas of mushroom development highlights an independent origin of complex multicellularity.</title>
        <authorList>
            <consortium name="DOE Joint Genome Institute"/>
            <person name="Krizsan K."/>
            <person name="Almasi E."/>
            <person name="Merenyi Z."/>
            <person name="Sahu N."/>
            <person name="Viragh M."/>
            <person name="Koszo T."/>
            <person name="Mondo S."/>
            <person name="Kiss B."/>
            <person name="Balint B."/>
            <person name="Kues U."/>
            <person name="Barry K."/>
            <person name="Hegedus J.C."/>
            <person name="Henrissat B."/>
            <person name="Johnson J."/>
            <person name="Lipzen A."/>
            <person name="Ohm R."/>
            <person name="Nagy I."/>
            <person name="Pangilinan J."/>
            <person name="Yan J."/>
            <person name="Xiong Y."/>
            <person name="Grigoriev I.V."/>
            <person name="Hibbett D.S."/>
            <person name="Nagy L.G."/>
        </authorList>
    </citation>
    <scope>NUCLEOTIDE SEQUENCE [LARGE SCALE GENOMIC DNA]</scope>
    <source>
        <strain evidence="1 2">SZMC22713</strain>
    </source>
</reference>
<evidence type="ECO:0000313" key="1">
    <source>
        <dbReference type="EMBL" id="TDL15588.1"/>
    </source>
</evidence>
<protein>
    <submittedName>
        <fullName evidence="1">Uncharacterized protein</fullName>
    </submittedName>
</protein>
<keyword evidence="2" id="KW-1185">Reference proteome</keyword>
<dbReference type="EMBL" id="ML170270">
    <property type="protein sequence ID" value="TDL15588.1"/>
    <property type="molecule type" value="Genomic_DNA"/>
</dbReference>
<dbReference type="AlphaFoldDB" id="A0A4Y7PKF4"/>